<dbReference type="FunFam" id="3.40.50.300:FF:000001">
    <property type="entry name" value="ATP-dependent zinc metalloprotease FtsH"/>
    <property type="match status" value="1"/>
</dbReference>
<dbReference type="InterPro" id="IPR005936">
    <property type="entry name" value="FtsH"/>
</dbReference>
<organism evidence="20 21">
    <name type="scientific">bacterium (Candidatus Ratteibacteria) CG23_combo_of_CG06-09_8_20_14_all_48_7</name>
    <dbReference type="NCBI Taxonomy" id="2014292"/>
    <lineage>
        <taxon>Bacteria</taxon>
        <taxon>Candidatus Ratteibacteria</taxon>
    </lineage>
</organism>
<evidence type="ECO:0000313" key="21">
    <source>
        <dbReference type="Proteomes" id="UP000230392"/>
    </source>
</evidence>
<dbReference type="AlphaFoldDB" id="A0A2G9YAL2"/>
<evidence type="ECO:0000259" key="19">
    <source>
        <dbReference type="SMART" id="SM00382"/>
    </source>
</evidence>
<feature type="non-terminal residue" evidence="20">
    <location>
        <position position="1"/>
    </location>
</feature>
<evidence type="ECO:0000256" key="4">
    <source>
        <dbReference type="ARBA" id="ARBA00022475"/>
    </source>
</evidence>
<keyword evidence="13" id="KW-0482">Metalloprotease</keyword>
<dbReference type="Pfam" id="PF17862">
    <property type="entry name" value="AAA_lid_3"/>
    <property type="match status" value="1"/>
</dbReference>
<keyword evidence="20" id="KW-0132">Cell division</keyword>
<feature type="coiled-coil region" evidence="17">
    <location>
        <begin position="544"/>
        <end position="575"/>
    </location>
</feature>
<evidence type="ECO:0000256" key="3">
    <source>
        <dbReference type="ARBA" id="ARBA00010044"/>
    </source>
</evidence>
<keyword evidence="20" id="KW-0131">Cell cycle</keyword>
<dbReference type="Proteomes" id="UP000230392">
    <property type="component" value="Unassembled WGS sequence"/>
</dbReference>
<evidence type="ECO:0000256" key="12">
    <source>
        <dbReference type="ARBA" id="ARBA00022989"/>
    </source>
</evidence>
<keyword evidence="6 18" id="KW-0812">Transmembrane</keyword>
<gene>
    <name evidence="20" type="ORF">COX46_03335</name>
</gene>
<dbReference type="InterPro" id="IPR003959">
    <property type="entry name" value="ATPase_AAA_core"/>
</dbReference>
<evidence type="ECO:0000256" key="1">
    <source>
        <dbReference type="ARBA" id="ARBA00001947"/>
    </source>
</evidence>
<evidence type="ECO:0000256" key="10">
    <source>
        <dbReference type="ARBA" id="ARBA00022833"/>
    </source>
</evidence>
<protein>
    <submittedName>
        <fullName evidence="20">Cell division protein FtsH</fullName>
    </submittedName>
</protein>
<proteinExistence type="inferred from homology"/>
<keyword evidence="7" id="KW-0479">Metal-binding</keyword>
<evidence type="ECO:0000256" key="5">
    <source>
        <dbReference type="ARBA" id="ARBA00022670"/>
    </source>
</evidence>
<comment type="similarity">
    <text evidence="15">In the central section; belongs to the AAA ATPase family.</text>
</comment>
<evidence type="ECO:0000256" key="11">
    <source>
        <dbReference type="ARBA" id="ARBA00022840"/>
    </source>
</evidence>
<comment type="similarity">
    <text evidence="3">In the C-terminal section; belongs to the peptidase M41 family.</text>
</comment>
<dbReference type="InterPro" id="IPR041569">
    <property type="entry name" value="AAA_lid_3"/>
</dbReference>
<dbReference type="GO" id="GO:0004176">
    <property type="term" value="F:ATP-dependent peptidase activity"/>
    <property type="evidence" value="ECO:0007669"/>
    <property type="project" value="InterPro"/>
</dbReference>
<keyword evidence="8 16" id="KW-0547">Nucleotide-binding</keyword>
<dbReference type="Gene3D" id="3.30.720.210">
    <property type="match status" value="1"/>
</dbReference>
<comment type="caution">
    <text evidence="20">The sequence shown here is derived from an EMBL/GenBank/DDBJ whole genome shotgun (WGS) entry which is preliminary data.</text>
</comment>
<dbReference type="EMBL" id="PCRF01000162">
    <property type="protein sequence ID" value="PIP16265.1"/>
    <property type="molecule type" value="Genomic_DNA"/>
</dbReference>
<dbReference type="NCBIfam" id="TIGR01241">
    <property type="entry name" value="FtsH_fam"/>
    <property type="match status" value="1"/>
</dbReference>
<dbReference type="GO" id="GO:0051301">
    <property type="term" value="P:cell division"/>
    <property type="evidence" value="ECO:0007669"/>
    <property type="project" value="UniProtKB-KW"/>
</dbReference>
<dbReference type="GO" id="GO:0006508">
    <property type="term" value="P:proteolysis"/>
    <property type="evidence" value="ECO:0007669"/>
    <property type="project" value="UniProtKB-KW"/>
</dbReference>
<comment type="similarity">
    <text evidence="16">Belongs to the AAA ATPase family.</text>
</comment>
<dbReference type="SMART" id="SM00382">
    <property type="entry name" value="AAA"/>
    <property type="match status" value="1"/>
</dbReference>
<keyword evidence="4" id="KW-1003">Cell membrane</keyword>
<dbReference type="InterPro" id="IPR003960">
    <property type="entry name" value="ATPase_AAA_CS"/>
</dbReference>
<evidence type="ECO:0000256" key="17">
    <source>
        <dbReference type="SAM" id="Coils"/>
    </source>
</evidence>
<name>A0A2G9YAL2_9BACT</name>
<dbReference type="GO" id="GO:0005524">
    <property type="term" value="F:ATP binding"/>
    <property type="evidence" value="ECO:0007669"/>
    <property type="project" value="UniProtKB-KW"/>
</dbReference>
<dbReference type="GO" id="GO:0030163">
    <property type="term" value="P:protein catabolic process"/>
    <property type="evidence" value="ECO:0007669"/>
    <property type="project" value="TreeGrafter"/>
</dbReference>
<evidence type="ECO:0000256" key="9">
    <source>
        <dbReference type="ARBA" id="ARBA00022801"/>
    </source>
</evidence>
<dbReference type="Gene3D" id="3.40.50.300">
    <property type="entry name" value="P-loop containing nucleotide triphosphate hydrolases"/>
    <property type="match status" value="1"/>
</dbReference>
<evidence type="ECO:0000256" key="14">
    <source>
        <dbReference type="ARBA" id="ARBA00023136"/>
    </source>
</evidence>
<keyword evidence="12 18" id="KW-1133">Transmembrane helix</keyword>
<comment type="subcellular location">
    <subcellularLocation>
        <location evidence="2">Membrane</location>
    </subcellularLocation>
</comment>
<dbReference type="GO" id="GO:0016887">
    <property type="term" value="F:ATP hydrolysis activity"/>
    <property type="evidence" value="ECO:0007669"/>
    <property type="project" value="InterPro"/>
</dbReference>
<dbReference type="SUPFAM" id="SSF52540">
    <property type="entry name" value="P-loop containing nucleoside triphosphate hydrolases"/>
    <property type="match status" value="1"/>
</dbReference>
<dbReference type="SUPFAM" id="SSF140990">
    <property type="entry name" value="FtsH protease domain-like"/>
    <property type="match status" value="1"/>
</dbReference>
<dbReference type="Pfam" id="PF06480">
    <property type="entry name" value="FtsH_ext"/>
    <property type="match status" value="1"/>
</dbReference>
<dbReference type="GO" id="GO:0008270">
    <property type="term" value="F:zinc ion binding"/>
    <property type="evidence" value="ECO:0007669"/>
    <property type="project" value="InterPro"/>
</dbReference>
<dbReference type="GO" id="GO:0005886">
    <property type="term" value="C:plasma membrane"/>
    <property type="evidence" value="ECO:0007669"/>
    <property type="project" value="TreeGrafter"/>
</dbReference>
<dbReference type="InterPro" id="IPR037219">
    <property type="entry name" value="Peptidase_M41-like"/>
</dbReference>
<sequence length="589" mass="65431">AILGILIFQIARTSSLLEKKVEKISYSDLLNYIGTGQLSGKITIRQGQVSGKTADGKEFKTFVPDNDPEFYQILRNQKVSFEVLPEAGRTVWVQILAAALPILIIIGFFWFMVYRRSGGGDQILSFGRIRPQPLSETKPKTTFNDVAGYQEAKEELQEIIEFLKDPHKFQTLGGRIPKGVLVIGPPGTGKTLLAKAVAGEANVSFLSMSGSEFVEMFVGVGASRVRDLFRQAKRMAPSIIFIDEIDAVGRQRFAGLGGGHDEREQTLNQLLVEMDGFNTEEGIILMAATNRPDVLDPALVRPGRFDRQVVLHLPDLKERDAILRVHTKKSKLGGDVDLSVIAKSTPGMSGADLANLCNEAALLASRKNHQAIGMPDLDEAMDKEMMGAQHKSMVLTSEEKKVIAYHESGHALVQRNLPESHSIHKVTIIPRGRSLGATHILPEKDIHIENESFFRNSLITLLGGRAAEKIVFQKVYTGAENDLQSATELTRQMVCEWGMSSRLGPVSYHNRSLGEVFLGRDFARTREYSETTAREIDEEIKTILENSEKEALRILQENRDKLEKLANTLLEKETLTGNEIDEILKEKNG</sequence>
<evidence type="ECO:0000256" key="6">
    <source>
        <dbReference type="ARBA" id="ARBA00022692"/>
    </source>
</evidence>
<keyword evidence="17" id="KW-0175">Coiled coil</keyword>
<keyword evidence="11 16" id="KW-0067">ATP-binding</keyword>
<evidence type="ECO:0000256" key="2">
    <source>
        <dbReference type="ARBA" id="ARBA00004370"/>
    </source>
</evidence>
<evidence type="ECO:0000256" key="18">
    <source>
        <dbReference type="SAM" id="Phobius"/>
    </source>
</evidence>
<evidence type="ECO:0000256" key="8">
    <source>
        <dbReference type="ARBA" id="ARBA00022741"/>
    </source>
</evidence>
<feature type="transmembrane region" description="Helical" evidence="18">
    <location>
        <begin position="91"/>
        <end position="113"/>
    </location>
</feature>
<dbReference type="Gene3D" id="1.20.58.760">
    <property type="entry name" value="Peptidase M41"/>
    <property type="match status" value="1"/>
</dbReference>
<dbReference type="CDD" id="cd19501">
    <property type="entry name" value="RecA-like_FtsH"/>
    <property type="match status" value="1"/>
</dbReference>
<reference evidence="20 21" key="1">
    <citation type="submission" date="2017-09" db="EMBL/GenBank/DDBJ databases">
        <title>Depth-based differentiation of microbial function through sediment-hosted aquifers and enrichment of novel symbionts in the deep terrestrial subsurface.</title>
        <authorList>
            <person name="Probst A.J."/>
            <person name="Ladd B."/>
            <person name="Jarett J.K."/>
            <person name="Geller-Mcgrath D.E."/>
            <person name="Sieber C.M."/>
            <person name="Emerson J.B."/>
            <person name="Anantharaman K."/>
            <person name="Thomas B.C."/>
            <person name="Malmstrom R."/>
            <person name="Stieglmeier M."/>
            <person name="Klingl A."/>
            <person name="Woyke T."/>
            <person name="Ryan C.M."/>
            <person name="Banfield J.F."/>
        </authorList>
    </citation>
    <scope>NUCLEOTIDE SEQUENCE [LARGE SCALE GENOMIC DNA]</scope>
    <source>
        <strain evidence="20">CG23_combo_of_CG06-09_8_20_14_all_48_7</strain>
    </source>
</reference>
<comment type="cofactor">
    <cofactor evidence="1">
        <name>Zn(2+)</name>
        <dbReference type="ChEBI" id="CHEBI:29105"/>
    </cofactor>
</comment>
<keyword evidence="14 18" id="KW-0472">Membrane</keyword>
<keyword evidence="10" id="KW-0862">Zinc</keyword>
<dbReference type="FunFam" id="1.10.8.60:FF:000001">
    <property type="entry name" value="ATP-dependent zinc metalloprotease FtsH"/>
    <property type="match status" value="1"/>
</dbReference>
<evidence type="ECO:0000256" key="16">
    <source>
        <dbReference type="RuleBase" id="RU003651"/>
    </source>
</evidence>
<evidence type="ECO:0000256" key="15">
    <source>
        <dbReference type="ARBA" id="ARBA00061570"/>
    </source>
</evidence>
<dbReference type="InterPro" id="IPR027417">
    <property type="entry name" value="P-loop_NTPase"/>
</dbReference>
<dbReference type="HAMAP" id="MF_01458">
    <property type="entry name" value="FtsH"/>
    <property type="match status" value="1"/>
</dbReference>
<dbReference type="InterPro" id="IPR003593">
    <property type="entry name" value="AAA+_ATPase"/>
</dbReference>
<dbReference type="PANTHER" id="PTHR23076">
    <property type="entry name" value="METALLOPROTEASE M41 FTSH"/>
    <property type="match status" value="1"/>
</dbReference>
<dbReference type="InterPro" id="IPR011546">
    <property type="entry name" value="Pept_M41_FtsH_extracell"/>
</dbReference>
<feature type="domain" description="AAA+ ATPase" evidence="19">
    <location>
        <begin position="176"/>
        <end position="315"/>
    </location>
</feature>
<evidence type="ECO:0000256" key="7">
    <source>
        <dbReference type="ARBA" id="ARBA00022723"/>
    </source>
</evidence>
<keyword evidence="9" id="KW-0378">Hydrolase</keyword>
<dbReference type="PANTHER" id="PTHR23076:SF97">
    <property type="entry name" value="ATP-DEPENDENT ZINC METALLOPROTEASE YME1L1"/>
    <property type="match status" value="1"/>
</dbReference>
<dbReference type="InterPro" id="IPR000642">
    <property type="entry name" value="Peptidase_M41"/>
</dbReference>
<keyword evidence="5" id="KW-0645">Protease</keyword>
<evidence type="ECO:0000313" key="20">
    <source>
        <dbReference type="EMBL" id="PIP16265.1"/>
    </source>
</evidence>
<dbReference type="Gene3D" id="1.10.8.60">
    <property type="match status" value="1"/>
</dbReference>
<dbReference type="Pfam" id="PF01434">
    <property type="entry name" value="Peptidase_M41"/>
    <property type="match status" value="1"/>
</dbReference>
<accession>A0A2G9YAL2</accession>
<dbReference type="PROSITE" id="PS00674">
    <property type="entry name" value="AAA"/>
    <property type="match status" value="1"/>
</dbReference>
<evidence type="ECO:0000256" key="13">
    <source>
        <dbReference type="ARBA" id="ARBA00023049"/>
    </source>
</evidence>
<dbReference type="GO" id="GO:0004222">
    <property type="term" value="F:metalloendopeptidase activity"/>
    <property type="evidence" value="ECO:0007669"/>
    <property type="project" value="InterPro"/>
</dbReference>
<dbReference type="Pfam" id="PF00004">
    <property type="entry name" value="AAA"/>
    <property type="match status" value="1"/>
</dbReference>
<dbReference type="FunFam" id="1.20.58.760:FF:000001">
    <property type="entry name" value="ATP-dependent zinc metalloprotease FtsH"/>
    <property type="match status" value="1"/>
</dbReference>